<sequence length="88" mass="9696">MQINCIVLHTCGVYSLQDFAKGIVEVMLSLEAVRASDANDEWGPDKEEPVVTESPGVDVVEEKKLDDVGEIESLKKALVDLFYRTVVA</sequence>
<keyword evidence="2" id="KW-1185">Reference proteome</keyword>
<name>A0ABR0NRR9_GOSAR</name>
<dbReference type="Proteomes" id="UP001358586">
    <property type="component" value="Chromosome 9"/>
</dbReference>
<dbReference type="EMBL" id="JARKNE010000009">
    <property type="protein sequence ID" value="KAK5803136.1"/>
    <property type="molecule type" value="Genomic_DNA"/>
</dbReference>
<accession>A0ABR0NRR9</accession>
<comment type="caution">
    <text evidence="1">The sequence shown here is derived from an EMBL/GenBank/DDBJ whole genome shotgun (WGS) entry which is preliminary data.</text>
</comment>
<evidence type="ECO:0000313" key="2">
    <source>
        <dbReference type="Proteomes" id="UP001358586"/>
    </source>
</evidence>
<protein>
    <submittedName>
        <fullName evidence="1">Uncharacterized protein</fullName>
    </submittedName>
</protein>
<organism evidence="1 2">
    <name type="scientific">Gossypium arboreum</name>
    <name type="common">Tree cotton</name>
    <name type="synonym">Gossypium nanking</name>
    <dbReference type="NCBI Taxonomy" id="29729"/>
    <lineage>
        <taxon>Eukaryota</taxon>
        <taxon>Viridiplantae</taxon>
        <taxon>Streptophyta</taxon>
        <taxon>Embryophyta</taxon>
        <taxon>Tracheophyta</taxon>
        <taxon>Spermatophyta</taxon>
        <taxon>Magnoliopsida</taxon>
        <taxon>eudicotyledons</taxon>
        <taxon>Gunneridae</taxon>
        <taxon>Pentapetalae</taxon>
        <taxon>rosids</taxon>
        <taxon>malvids</taxon>
        <taxon>Malvales</taxon>
        <taxon>Malvaceae</taxon>
        <taxon>Malvoideae</taxon>
        <taxon>Gossypium</taxon>
    </lineage>
</organism>
<proteinExistence type="predicted"/>
<evidence type="ECO:0000313" key="1">
    <source>
        <dbReference type="EMBL" id="KAK5803136.1"/>
    </source>
</evidence>
<gene>
    <name evidence="1" type="ORF">PVK06_030777</name>
</gene>
<reference evidence="1 2" key="1">
    <citation type="submission" date="2023-03" db="EMBL/GenBank/DDBJ databases">
        <title>WGS of Gossypium arboreum.</title>
        <authorList>
            <person name="Yu D."/>
        </authorList>
    </citation>
    <scope>NUCLEOTIDE SEQUENCE [LARGE SCALE GENOMIC DNA]</scope>
    <source>
        <tissue evidence="1">Leaf</tissue>
    </source>
</reference>